<dbReference type="PROSITE" id="PS50297">
    <property type="entry name" value="ANK_REP_REGION"/>
    <property type="match status" value="1"/>
</dbReference>
<keyword evidence="5" id="KW-1185">Reference proteome</keyword>
<dbReference type="Pfam" id="PF00023">
    <property type="entry name" value="Ank"/>
    <property type="match status" value="1"/>
</dbReference>
<organism evidence="4 5">
    <name type="scientific">Plenodomus tracheiphilus IPT5</name>
    <dbReference type="NCBI Taxonomy" id="1408161"/>
    <lineage>
        <taxon>Eukaryota</taxon>
        <taxon>Fungi</taxon>
        <taxon>Dikarya</taxon>
        <taxon>Ascomycota</taxon>
        <taxon>Pezizomycotina</taxon>
        <taxon>Dothideomycetes</taxon>
        <taxon>Pleosporomycetidae</taxon>
        <taxon>Pleosporales</taxon>
        <taxon>Pleosporineae</taxon>
        <taxon>Leptosphaeriaceae</taxon>
        <taxon>Plenodomus</taxon>
    </lineage>
</organism>
<dbReference type="Gene3D" id="1.25.40.20">
    <property type="entry name" value="Ankyrin repeat-containing domain"/>
    <property type="match status" value="5"/>
</dbReference>
<evidence type="ECO:0000313" key="5">
    <source>
        <dbReference type="Proteomes" id="UP000799423"/>
    </source>
</evidence>
<dbReference type="PANTHER" id="PTHR24198">
    <property type="entry name" value="ANKYRIN REPEAT AND PROTEIN KINASE DOMAIN-CONTAINING PROTEIN"/>
    <property type="match status" value="1"/>
</dbReference>
<protein>
    <submittedName>
        <fullName evidence="4">Uncharacterized protein</fullName>
    </submittedName>
</protein>
<dbReference type="EMBL" id="MU006323">
    <property type="protein sequence ID" value="KAF2847725.1"/>
    <property type="molecule type" value="Genomic_DNA"/>
</dbReference>
<keyword evidence="1" id="KW-0677">Repeat</keyword>
<dbReference type="SUPFAM" id="SSF48403">
    <property type="entry name" value="Ankyrin repeat"/>
    <property type="match status" value="3"/>
</dbReference>
<dbReference type="PROSITE" id="PS50088">
    <property type="entry name" value="ANK_REPEAT"/>
    <property type="match status" value="1"/>
</dbReference>
<dbReference type="SMART" id="SM00248">
    <property type="entry name" value="ANK"/>
    <property type="match status" value="12"/>
</dbReference>
<dbReference type="InterPro" id="IPR002110">
    <property type="entry name" value="Ankyrin_rpt"/>
</dbReference>
<evidence type="ECO:0000313" key="4">
    <source>
        <dbReference type="EMBL" id="KAF2847725.1"/>
    </source>
</evidence>
<name>A0A6A7AZZ5_9PLEO</name>
<dbReference type="OrthoDB" id="3182339at2759"/>
<dbReference type="PANTHER" id="PTHR24198:SF165">
    <property type="entry name" value="ANKYRIN REPEAT-CONTAINING PROTEIN-RELATED"/>
    <property type="match status" value="1"/>
</dbReference>
<dbReference type="InterPro" id="IPR036770">
    <property type="entry name" value="Ankyrin_rpt-contain_sf"/>
</dbReference>
<feature type="repeat" description="ANK" evidence="3">
    <location>
        <begin position="957"/>
        <end position="989"/>
    </location>
</feature>
<proteinExistence type="predicted"/>
<evidence type="ECO:0000256" key="2">
    <source>
        <dbReference type="ARBA" id="ARBA00023043"/>
    </source>
</evidence>
<gene>
    <name evidence="4" type="ORF">T440DRAFT_186632</name>
</gene>
<sequence length="1380" mass="150009">MESKVTLTDLIRNAGVVPAEARQPCLPAPAQPAISASEEDHVQARNILLERRAKNPENKSVLKSIFKSSKEKEKAQDAGLFSQDELDQALSSVIRVPTTGPGLIQAFLSLGAKVNFIETPEKKKKSNQPNTSLRRRSTVLQQAASLRRADSVNLLASSGADQTTLDEGLKAALTANDQACIQELLRHGADLNTFPNALANAVRSNDQNYVRLLLRAPKSLRPEIISSCLPAAVQQKSDPIVSLLIANGADPNFDSSSALNTAIGIQDYKLAVALVAGPIPLTQPTLQRLLDTTMRLPTRQATLHFLQLLFCCGLPPNSIGLPDLLICAARHDDTAGAKMMISHGVSTLAHDAECLMLAIEHSNWPLVDVILQTELPSSPASFALNVLSPDTPQADRHRVILGLIKKGATGPALGPWLTRAARDGDIQLLEILLSAGAPLDPISEGPLHHAVARQDIPCLRMLLKSRPSPEVLAKVFPLLRSGYTPSTRREVSRMLLDHGASGPEVNQALADAVADTSPTRDEVLIGHLIQRGADVNFANGKALSLAVTQRDVALLKLICNAKPRAVTTSLALPLAFGSDGKRHSATLEIIEILLANGFEQAPAHETLQISINGGPGNIDIIQRLIAVDPKLLTPAFEYTIALEDPNLKAPILDALLKVGVPQEALDQALVSEVTHVISTKDTTTTKLLLERGASVSHNNGEALGIAVSSGSSSLTTLLLSGKHQPSRSSITRAFRALFSDDNTEKVTKKERSLYRIAQELLGRGVEQPAIDSALRSVLANDRKQSISLLVDLLLQHHANVNVVDGACFVFAAQNQDVAIFQKLMLYQPNFSIVVPALLRSKVSDEVVISSVKSCFAHGCTSDELENSRHDTNPPTLILAMYHYPRNGTLIRLLLAHGLNPDIPTPTAIASPATPSGSAENASALLWALAQPQKRISDAVITALLEAGASVTAASVVSETTALMLAARDCRHEVTQALLERGSDVDARDVSNRSALLYASGSVAGEATAKVLAPRALRNDGSLHEAARELNVGVAEVLVENEHDPNFPSRLHGGRNALGELCLNAQVETSAQRSRARKLIRLLLDHGANSKFRARNEKAAIVLALDNPYSAFPITEALLETEIWEDLNDEKHMYRDGASGLWYSPLSYVELIPSPSRAPVKQDLLSLLRDKACKPRYYSETALQPVGATGIPAAIARLVDRQKEHELLLRHAKETHEHTRTLEETSHRDILRRQREAQDAERAAAAAAQQHWQALEQQKHEFEVQRVREAERMKRAEKVAWHNLVMEQERDAAAKRQAFDERKSGAAIAAEAKMIEQRRAELEHRAGVERRMLKDKEDVYERNVARQKDVMKSADESAKLHAKLRQERPAIEGAPQWGSVD</sequence>
<accession>A0A6A7AZZ5</accession>
<dbReference type="Proteomes" id="UP000799423">
    <property type="component" value="Unassembled WGS sequence"/>
</dbReference>
<keyword evidence="2 3" id="KW-0040">ANK repeat</keyword>
<reference evidence="4" key="1">
    <citation type="submission" date="2020-01" db="EMBL/GenBank/DDBJ databases">
        <authorList>
            <consortium name="DOE Joint Genome Institute"/>
            <person name="Haridas S."/>
            <person name="Albert R."/>
            <person name="Binder M."/>
            <person name="Bloem J."/>
            <person name="Labutti K."/>
            <person name="Salamov A."/>
            <person name="Andreopoulos B."/>
            <person name="Baker S.E."/>
            <person name="Barry K."/>
            <person name="Bills G."/>
            <person name="Bluhm B.H."/>
            <person name="Cannon C."/>
            <person name="Castanera R."/>
            <person name="Culley D.E."/>
            <person name="Daum C."/>
            <person name="Ezra D."/>
            <person name="Gonzalez J.B."/>
            <person name="Henrissat B."/>
            <person name="Kuo A."/>
            <person name="Liang C."/>
            <person name="Lipzen A."/>
            <person name="Lutzoni F."/>
            <person name="Magnuson J."/>
            <person name="Mondo S."/>
            <person name="Nolan M."/>
            <person name="Ohm R."/>
            <person name="Pangilinan J."/>
            <person name="Park H.-J."/>
            <person name="Ramirez L."/>
            <person name="Alfaro M."/>
            <person name="Sun H."/>
            <person name="Tritt A."/>
            <person name="Yoshinaga Y."/>
            <person name="Zwiers L.-H."/>
            <person name="Turgeon B.G."/>
            <person name="Goodwin S.B."/>
            <person name="Spatafora J.W."/>
            <person name="Crous P.W."/>
            <person name="Grigoriev I.V."/>
        </authorList>
    </citation>
    <scope>NUCLEOTIDE SEQUENCE</scope>
    <source>
        <strain evidence="4">IPT5</strain>
    </source>
</reference>
<evidence type="ECO:0000256" key="3">
    <source>
        <dbReference type="PROSITE-ProRule" id="PRU00023"/>
    </source>
</evidence>
<evidence type="ECO:0000256" key="1">
    <source>
        <dbReference type="ARBA" id="ARBA00022737"/>
    </source>
</evidence>